<dbReference type="AlphaFoldDB" id="A0A2T9Z803"/>
<reference evidence="5 6" key="1">
    <citation type="journal article" date="2018" name="MBio">
        <title>Comparative Genomics Reveals the Core Gene Toolbox for the Fungus-Insect Symbiosis.</title>
        <authorList>
            <person name="Wang Y."/>
            <person name="Stata M."/>
            <person name="Wang W."/>
            <person name="Stajich J.E."/>
            <person name="White M.M."/>
            <person name="Moncalvo J.M."/>
        </authorList>
    </citation>
    <scope>NUCLEOTIDE SEQUENCE [LARGE SCALE GENOMIC DNA]</scope>
    <source>
        <strain evidence="5 6">SC-DP-2</strain>
    </source>
</reference>
<proteinExistence type="inferred from homology"/>
<dbReference type="GO" id="GO:0000132">
    <property type="term" value="P:establishment of mitotic spindle orientation"/>
    <property type="evidence" value="ECO:0007669"/>
    <property type="project" value="TreeGrafter"/>
</dbReference>
<dbReference type="Proteomes" id="UP000245609">
    <property type="component" value="Unassembled WGS sequence"/>
</dbReference>
<accession>A0A2T9Z803</accession>
<gene>
    <name evidence="5" type="ORF">BB560_004877</name>
</gene>
<dbReference type="EMBL" id="MBFS01001684">
    <property type="protein sequence ID" value="PVV00726.1"/>
    <property type="molecule type" value="Genomic_DNA"/>
</dbReference>
<keyword evidence="6" id="KW-1185">Reference proteome</keyword>
<dbReference type="GO" id="GO:0000776">
    <property type="term" value="C:kinetochore"/>
    <property type="evidence" value="ECO:0007669"/>
    <property type="project" value="TreeGrafter"/>
</dbReference>
<dbReference type="GO" id="GO:0007059">
    <property type="term" value="P:chromosome segregation"/>
    <property type="evidence" value="ECO:0007669"/>
    <property type="project" value="TreeGrafter"/>
</dbReference>
<dbReference type="OrthoDB" id="5877028at2759"/>
<dbReference type="PANTHER" id="PTHR10921">
    <property type="entry name" value="NUCLEAR DISTRIBUTION PROTEIN NUDE HOMOLOG 1"/>
    <property type="match status" value="1"/>
</dbReference>
<evidence type="ECO:0000256" key="2">
    <source>
        <dbReference type="ARBA" id="ARBA00023054"/>
    </source>
</evidence>
<dbReference type="InterPro" id="IPR033494">
    <property type="entry name" value="NUDE"/>
</dbReference>
<evidence type="ECO:0008006" key="7">
    <source>
        <dbReference type="Google" id="ProtNLM"/>
    </source>
</evidence>
<dbReference type="STRING" id="133381.A0A2T9Z803"/>
<organism evidence="5 6">
    <name type="scientific">Smittium megazygosporum</name>
    <dbReference type="NCBI Taxonomy" id="133381"/>
    <lineage>
        <taxon>Eukaryota</taxon>
        <taxon>Fungi</taxon>
        <taxon>Fungi incertae sedis</taxon>
        <taxon>Zoopagomycota</taxon>
        <taxon>Kickxellomycotina</taxon>
        <taxon>Harpellomycetes</taxon>
        <taxon>Harpellales</taxon>
        <taxon>Legeriomycetaceae</taxon>
        <taxon>Smittium</taxon>
    </lineage>
</organism>
<comment type="caution">
    <text evidence="5">The sequence shown here is derived from an EMBL/GenBank/DDBJ whole genome shotgun (WGS) entry which is preliminary data.</text>
</comment>
<feature type="compositionally biased region" description="Polar residues" evidence="4">
    <location>
        <begin position="208"/>
        <end position="222"/>
    </location>
</feature>
<comment type="similarity">
    <text evidence="1">Belongs to the nudE family.</text>
</comment>
<dbReference type="GO" id="GO:0047496">
    <property type="term" value="P:vesicle transport along microtubule"/>
    <property type="evidence" value="ECO:0007669"/>
    <property type="project" value="TreeGrafter"/>
</dbReference>
<dbReference type="GO" id="GO:0051642">
    <property type="term" value="P:centrosome localization"/>
    <property type="evidence" value="ECO:0007669"/>
    <property type="project" value="TreeGrafter"/>
</dbReference>
<protein>
    <recommendedName>
        <fullName evidence="7">NUDE domain-containing protein</fullName>
    </recommendedName>
</protein>
<evidence type="ECO:0000313" key="5">
    <source>
        <dbReference type="EMBL" id="PVV00726.1"/>
    </source>
</evidence>
<evidence type="ECO:0000256" key="1">
    <source>
        <dbReference type="ARBA" id="ARBA00007429"/>
    </source>
</evidence>
<dbReference type="GO" id="GO:0008017">
    <property type="term" value="F:microtubule binding"/>
    <property type="evidence" value="ECO:0007669"/>
    <property type="project" value="InterPro"/>
</dbReference>
<dbReference type="GO" id="GO:0007020">
    <property type="term" value="P:microtubule nucleation"/>
    <property type="evidence" value="ECO:0007669"/>
    <property type="project" value="TreeGrafter"/>
</dbReference>
<feature type="region of interest" description="Disordered" evidence="4">
    <location>
        <begin position="208"/>
        <end position="272"/>
    </location>
</feature>
<evidence type="ECO:0000256" key="3">
    <source>
        <dbReference type="SAM" id="Coils"/>
    </source>
</evidence>
<feature type="coiled-coil region" evidence="3">
    <location>
        <begin position="51"/>
        <end position="198"/>
    </location>
</feature>
<dbReference type="Gene3D" id="6.10.250.1080">
    <property type="match status" value="1"/>
</dbReference>
<sequence length="316" mass="36354">MDDSDFQDPTEFASQSEELEYWRNAAYSARDLYYDSQIEIESVKKQIVDLSVEYEKDIKLLEKANSQMRNEIEVLKSSVEDWREKYRKARHQTEESLTKTERELQFLKSQQEFYKTRTRELEQDNDDLEKSERAIKSSLFDAEAKIKGLSKTNEGLANEIKSKNLLVEEVQRLKDELNANMMERMRGLESTLENARSRVVPLINQTNRDANNNTSELRSNLRSPRLSGIGLPNHSLSKSNSVHVYRESSRPSNMKEPTQFNSGLARPTQLGNGTVNFAASSELSRMRMARAKAIRNGPKSNLISAPGPEENHKIQF</sequence>
<evidence type="ECO:0000313" key="6">
    <source>
        <dbReference type="Proteomes" id="UP000245609"/>
    </source>
</evidence>
<keyword evidence="2 3" id="KW-0175">Coiled coil</keyword>
<dbReference type="GO" id="GO:0005871">
    <property type="term" value="C:kinesin complex"/>
    <property type="evidence" value="ECO:0007669"/>
    <property type="project" value="TreeGrafter"/>
</dbReference>
<evidence type="ECO:0000256" key="4">
    <source>
        <dbReference type="SAM" id="MobiDB-lite"/>
    </source>
</evidence>
<feature type="compositionally biased region" description="Polar residues" evidence="4">
    <location>
        <begin position="250"/>
        <end position="262"/>
    </location>
</feature>
<name>A0A2T9Z803_9FUNG</name>
<dbReference type="PANTHER" id="PTHR10921:SF1">
    <property type="entry name" value="NUCLEAR DISTRIBUTION PROTEIN NUDE HOMOLOG"/>
    <property type="match status" value="1"/>
</dbReference>